<reference evidence="7 8" key="1">
    <citation type="submission" date="2015-07" db="EMBL/GenBank/DDBJ databases">
        <authorList>
            <consortium name="Pathogen Informatics"/>
        </authorList>
    </citation>
    <scope>NUCLEOTIDE SEQUENCE [LARGE SCALE GENOMIC DNA]</scope>
    <source>
        <strain evidence="3 7">20003593_1361393</strain>
        <strain evidence="2 8">20352044</strain>
        <strain evidence="4 9">2090STDY5461769</strain>
        <strain evidence="5">Sh1405</strain>
        <strain evidence="10">sh1405</strain>
    </source>
</reference>
<evidence type="ECO:0000313" key="8">
    <source>
        <dbReference type="Proteomes" id="UP000045991"/>
    </source>
</evidence>
<dbReference type="Proteomes" id="UP000194501">
    <property type="component" value="Chromosome"/>
</dbReference>
<evidence type="ECO:0000313" key="5">
    <source>
        <dbReference type="EMBL" id="SJH41949.1"/>
    </source>
</evidence>
<proteinExistence type="predicted"/>
<dbReference type="Proteomes" id="UP000187708">
    <property type="component" value="Unassembled WGS sequence"/>
</dbReference>
<protein>
    <submittedName>
        <fullName evidence="6">Uncharacterized protein</fullName>
    </submittedName>
</protein>
<reference evidence="6 12" key="3">
    <citation type="submission" date="2018-06" db="EMBL/GenBank/DDBJ databases">
        <authorList>
            <consortium name="Pathogen Informatics"/>
            <person name="Doyle S."/>
        </authorList>
    </citation>
    <scope>NUCLEOTIDE SEQUENCE [LARGE SCALE GENOMIC DNA]</scope>
    <source>
        <strain evidence="6 12">4028STDY6275292</strain>
    </source>
</reference>
<name>A0A0H9EC18_SHISO</name>
<dbReference type="EMBL" id="UDYI01000107">
    <property type="protein sequence ID" value="SRR24534.1"/>
    <property type="molecule type" value="Genomic_DNA"/>
</dbReference>
<dbReference type="EMBL" id="CWXZ01000109">
    <property type="protein sequence ID" value="CSK94111.1"/>
    <property type="molecule type" value="Genomic_DNA"/>
</dbReference>
<dbReference type="Proteomes" id="UP000188006">
    <property type="component" value="Unassembled WGS sequence"/>
</dbReference>
<dbReference type="Proteomes" id="UP000251393">
    <property type="component" value="Unassembled WGS sequence"/>
</dbReference>
<dbReference type="EMBL" id="FTSV01000220">
    <property type="protein sequence ID" value="SIY39541.1"/>
    <property type="molecule type" value="Genomic_DNA"/>
</dbReference>
<evidence type="ECO:0000313" key="11">
    <source>
        <dbReference type="Proteomes" id="UP000194501"/>
    </source>
</evidence>
<gene>
    <name evidence="1" type="ORF">BZ172_21725</name>
    <name evidence="3" type="ORF">ERS008175_03529</name>
    <name evidence="2" type="ORF">ERS428554_03531</name>
    <name evidence="5" type="ORF">SAMEA1569760_03336</name>
    <name evidence="4" type="ORF">SAMEA2054241_04066</name>
    <name evidence="6" type="ORF">SAMEA3710766_03434</name>
</gene>
<evidence type="ECO:0000313" key="2">
    <source>
        <dbReference type="EMBL" id="CSK94111.1"/>
    </source>
</evidence>
<dbReference type="AlphaFoldDB" id="A0A0H9EC18"/>
<evidence type="ECO:0000313" key="6">
    <source>
        <dbReference type="EMBL" id="SRR24534.1"/>
    </source>
</evidence>
<dbReference type="Proteomes" id="UP000040926">
    <property type="component" value="Unassembled WGS sequence"/>
</dbReference>
<dbReference type="EMBL" id="CXEC01000133">
    <property type="protein sequence ID" value="CSR91611.1"/>
    <property type="molecule type" value="Genomic_DNA"/>
</dbReference>
<dbReference type="RefSeq" id="WP_000338260.1">
    <property type="nucleotide sequence ID" value="NZ_CBDDMI010000001.1"/>
</dbReference>
<dbReference type="Proteomes" id="UP000045991">
    <property type="component" value="Unassembled WGS sequence"/>
</dbReference>
<dbReference type="EMBL" id="CP019689">
    <property type="protein sequence ID" value="ARS07640.1"/>
    <property type="molecule type" value="Genomic_DNA"/>
</dbReference>
<evidence type="ECO:0000313" key="3">
    <source>
        <dbReference type="EMBL" id="CSR91611.1"/>
    </source>
</evidence>
<organism evidence="6 12">
    <name type="scientific">Shigella sonnei</name>
    <dbReference type="NCBI Taxonomy" id="624"/>
    <lineage>
        <taxon>Bacteria</taxon>
        <taxon>Pseudomonadati</taxon>
        <taxon>Pseudomonadota</taxon>
        <taxon>Gammaproteobacteria</taxon>
        <taxon>Enterobacterales</taxon>
        <taxon>Enterobacteriaceae</taxon>
        <taxon>Shigella</taxon>
    </lineage>
</organism>
<accession>A0A0H9EC18</accession>
<evidence type="ECO:0000313" key="12">
    <source>
        <dbReference type="Proteomes" id="UP000251393"/>
    </source>
</evidence>
<sequence length="73" mass="8593">MCYRFQYSTLGRHLIRQNLADAEFEDVTLKANKRLKPSQIHQLKHELKPLVILDYNDPEQLEQGIKLISEWGA</sequence>
<evidence type="ECO:0000313" key="4">
    <source>
        <dbReference type="EMBL" id="SIY39541.1"/>
    </source>
</evidence>
<evidence type="ECO:0000313" key="9">
    <source>
        <dbReference type="Proteomes" id="UP000187708"/>
    </source>
</evidence>
<dbReference type="EMBL" id="FUBI01000106">
    <property type="protein sequence ID" value="SJH41949.1"/>
    <property type="molecule type" value="Genomic_DNA"/>
</dbReference>
<evidence type="ECO:0000313" key="7">
    <source>
        <dbReference type="Proteomes" id="UP000040926"/>
    </source>
</evidence>
<evidence type="ECO:0000313" key="10">
    <source>
        <dbReference type="Proteomes" id="UP000188006"/>
    </source>
</evidence>
<evidence type="ECO:0000313" key="1">
    <source>
        <dbReference type="EMBL" id="ARS07640.1"/>
    </source>
</evidence>
<reference evidence="1 11" key="2">
    <citation type="submission" date="2017-02" db="EMBL/GenBank/DDBJ databases">
        <authorList>
            <person name="Svab D."/>
            <person name="Balint B."/>
            <person name="Maroti G."/>
            <person name="Vasarhelyi B."/>
            <person name="Horvath B."/>
            <person name="Toth I."/>
        </authorList>
    </citation>
    <scope>NUCLEOTIDE SEQUENCE [LARGE SCALE GENOMIC DNA]</scope>
    <source>
        <strain evidence="1">75/02</strain>
    </source>
</reference>